<feature type="transmembrane region" description="Helical" evidence="1">
    <location>
        <begin position="12"/>
        <end position="35"/>
    </location>
</feature>
<sequence>MTTAETTTSGPSVGVLDVFAIVAGALVFAYGLLLVSASPLGGGWVAAIGLSLALAGLFATEWSGERFGISPATRRTLSVSFAALAAAMFVSFVVVNYTGFSGPETVSGTESGSD</sequence>
<dbReference type="RefSeq" id="WP_250875245.1">
    <property type="nucleotide sequence ID" value="NZ_JALXFV010000008.1"/>
</dbReference>
<evidence type="ECO:0000313" key="3">
    <source>
        <dbReference type="Proteomes" id="UP001597187"/>
    </source>
</evidence>
<keyword evidence="1" id="KW-0472">Membrane</keyword>
<feature type="transmembrane region" description="Helical" evidence="1">
    <location>
        <begin position="81"/>
        <end position="100"/>
    </location>
</feature>
<gene>
    <name evidence="2" type="ORF">ACFSBT_18760</name>
</gene>
<keyword evidence="3" id="KW-1185">Reference proteome</keyword>
<dbReference type="AlphaFoldDB" id="A0ABD6AZF3"/>
<feature type="transmembrane region" description="Helical" evidence="1">
    <location>
        <begin position="41"/>
        <end position="60"/>
    </location>
</feature>
<evidence type="ECO:0000313" key="2">
    <source>
        <dbReference type="EMBL" id="MFD1515325.1"/>
    </source>
</evidence>
<protein>
    <recommendedName>
        <fullName evidence="4">Cox cluster protein</fullName>
    </recommendedName>
</protein>
<reference evidence="2 3" key="1">
    <citation type="journal article" date="2019" name="Int. J. Syst. Evol. Microbiol.">
        <title>The Global Catalogue of Microorganisms (GCM) 10K type strain sequencing project: providing services to taxonomists for standard genome sequencing and annotation.</title>
        <authorList>
            <consortium name="The Broad Institute Genomics Platform"/>
            <consortium name="The Broad Institute Genome Sequencing Center for Infectious Disease"/>
            <person name="Wu L."/>
            <person name="Ma J."/>
        </authorList>
    </citation>
    <scope>NUCLEOTIDE SEQUENCE [LARGE SCALE GENOMIC DNA]</scope>
    <source>
        <strain evidence="2 3">CGMCC 1.12563</strain>
    </source>
</reference>
<organism evidence="2 3">
    <name type="scientific">Halomarina rubra</name>
    <dbReference type="NCBI Taxonomy" id="2071873"/>
    <lineage>
        <taxon>Archaea</taxon>
        <taxon>Methanobacteriati</taxon>
        <taxon>Methanobacteriota</taxon>
        <taxon>Stenosarchaea group</taxon>
        <taxon>Halobacteria</taxon>
        <taxon>Halobacteriales</taxon>
        <taxon>Natronomonadaceae</taxon>
        <taxon>Halomarina</taxon>
    </lineage>
</organism>
<evidence type="ECO:0000256" key="1">
    <source>
        <dbReference type="SAM" id="Phobius"/>
    </source>
</evidence>
<dbReference type="Proteomes" id="UP001597187">
    <property type="component" value="Unassembled WGS sequence"/>
</dbReference>
<evidence type="ECO:0008006" key="4">
    <source>
        <dbReference type="Google" id="ProtNLM"/>
    </source>
</evidence>
<comment type="caution">
    <text evidence="2">The sequence shown here is derived from an EMBL/GenBank/DDBJ whole genome shotgun (WGS) entry which is preliminary data.</text>
</comment>
<name>A0ABD6AZF3_9EURY</name>
<proteinExistence type="predicted"/>
<accession>A0ABD6AZF3</accession>
<keyword evidence="1" id="KW-0812">Transmembrane</keyword>
<dbReference type="EMBL" id="JBHUDC010000008">
    <property type="protein sequence ID" value="MFD1515325.1"/>
    <property type="molecule type" value="Genomic_DNA"/>
</dbReference>
<keyword evidence="1" id="KW-1133">Transmembrane helix</keyword>